<evidence type="ECO:0000313" key="6">
    <source>
        <dbReference type="Proteomes" id="UP000772181"/>
    </source>
</evidence>
<dbReference type="CDD" id="cd07185">
    <property type="entry name" value="OmpA_C-like"/>
    <property type="match status" value="1"/>
</dbReference>
<dbReference type="AlphaFoldDB" id="A0A933GJX1"/>
<evidence type="ECO:0000259" key="4">
    <source>
        <dbReference type="PROSITE" id="PS51123"/>
    </source>
</evidence>
<feature type="domain" description="OmpA-like" evidence="4">
    <location>
        <begin position="180"/>
        <end position="302"/>
    </location>
</feature>
<dbReference type="SUPFAM" id="SSF103088">
    <property type="entry name" value="OmpA-like"/>
    <property type="match status" value="1"/>
</dbReference>
<dbReference type="InterPro" id="IPR006665">
    <property type="entry name" value="OmpA-like"/>
</dbReference>
<evidence type="ECO:0000313" key="5">
    <source>
        <dbReference type="EMBL" id="MBI4595221.1"/>
    </source>
</evidence>
<dbReference type="Proteomes" id="UP000772181">
    <property type="component" value="Unassembled WGS sequence"/>
</dbReference>
<reference evidence="5" key="1">
    <citation type="submission" date="2020-07" db="EMBL/GenBank/DDBJ databases">
        <title>Huge and variable diversity of episymbiotic CPR bacteria and DPANN archaea in groundwater ecosystems.</title>
        <authorList>
            <person name="He C.Y."/>
            <person name="Keren R."/>
            <person name="Whittaker M."/>
            <person name="Farag I.F."/>
            <person name="Doudna J."/>
            <person name="Cate J.H.D."/>
            <person name="Banfield J.F."/>
        </authorList>
    </citation>
    <scope>NUCLEOTIDE SEQUENCE</scope>
    <source>
        <strain evidence="5">NC_groundwater_1482_Ag_S-0.65um_47_24</strain>
    </source>
</reference>
<evidence type="ECO:0000256" key="2">
    <source>
        <dbReference type="SAM" id="Coils"/>
    </source>
</evidence>
<dbReference type="Gene3D" id="3.30.1330.60">
    <property type="entry name" value="OmpA-like domain"/>
    <property type="match status" value="1"/>
</dbReference>
<protein>
    <submittedName>
        <fullName evidence="5">OmpA family protein</fullName>
    </submittedName>
</protein>
<keyword evidence="2" id="KW-0175">Coiled coil</keyword>
<feature type="coiled-coil region" evidence="2">
    <location>
        <begin position="45"/>
        <end position="93"/>
    </location>
</feature>
<sequence>MQSKEGKRYFGFLFFFILLIAFLGFNMILGCGVSRDVYRIKSQESNQFQEDLQMEKKKLLDAERKISEQSAKIEALSRENEEFKGRNQELTSLLDKKAATQGKMVEDLLEKNQALAGDLNMYKLKAEERDQKVRELTETVKRLEAKKEKDVQEVRSVYDSLLEQLQDEVKKGEIQIRQLADRLSINVVEKIFFDTGKAEIKPSGLQVLAKLGGVLKGVKEKKILVEGHTDNVTISGQLTRKFPTNWELSSARATAVVRFLIEKMGIDGSQLSAAAFSQYQPIASNETPEGKSLNRRIEIVLK</sequence>
<keyword evidence="3" id="KW-0812">Transmembrane</keyword>
<proteinExistence type="predicted"/>
<feature type="transmembrane region" description="Helical" evidence="3">
    <location>
        <begin position="9"/>
        <end position="29"/>
    </location>
</feature>
<dbReference type="InterPro" id="IPR050330">
    <property type="entry name" value="Bact_OuterMem_StrucFunc"/>
</dbReference>
<accession>A0A933GJX1</accession>
<dbReference type="EMBL" id="JACQWF010000116">
    <property type="protein sequence ID" value="MBI4595221.1"/>
    <property type="molecule type" value="Genomic_DNA"/>
</dbReference>
<comment type="caution">
    <text evidence="5">The sequence shown here is derived from an EMBL/GenBank/DDBJ whole genome shotgun (WGS) entry which is preliminary data.</text>
</comment>
<dbReference type="GO" id="GO:0016020">
    <property type="term" value="C:membrane"/>
    <property type="evidence" value="ECO:0007669"/>
    <property type="project" value="UniProtKB-UniRule"/>
</dbReference>
<dbReference type="PROSITE" id="PS51123">
    <property type="entry name" value="OMPA_2"/>
    <property type="match status" value="1"/>
</dbReference>
<evidence type="ECO:0000256" key="1">
    <source>
        <dbReference type="PROSITE-ProRule" id="PRU00473"/>
    </source>
</evidence>
<dbReference type="PROSITE" id="PS51257">
    <property type="entry name" value="PROKAR_LIPOPROTEIN"/>
    <property type="match status" value="1"/>
</dbReference>
<keyword evidence="3" id="KW-1133">Transmembrane helix</keyword>
<keyword evidence="1 3" id="KW-0472">Membrane</keyword>
<dbReference type="PANTHER" id="PTHR30329:SF21">
    <property type="entry name" value="LIPOPROTEIN YIAD-RELATED"/>
    <property type="match status" value="1"/>
</dbReference>
<name>A0A933GJX1_UNCTE</name>
<dbReference type="Pfam" id="PF00691">
    <property type="entry name" value="OmpA"/>
    <property type="match status" value="1"/>
</dbReference>
<organism evidence="5 6">
    <name type="scientific">Tectimicrobiota bacterium</name>
    <dbReference type="NCBI Taxonomy" id="2528274"/>
    <lineage>
        <taxon>Bacteria</taxon>
        <taxon>Pseudomonadati</taxon>
        <taxon>Nitrospinota/Tectimicrobiota group</taxon>
        <taxon>Candidatus Tectimicrobiota</taxon>
    </lineage>
</organism>
<gene>
    <name evidence="5" type="ORF">HY730_02460</name>
</gene>
<evidence type="ECO:0000256" key="3">
    <source>
        <dbReference type="SAM" id="Phobius"/>
    </source>
</evidence>
<feature type="coiled-coil region" evidence="2">
    <location>
        <begin position="126"/>
        <end position="182"/>
    </location>
</feature>
<dbReference type="PANTHER" id="PTHR30329">
    <property type="entry name" value="STATOR ELEMENT OF FLAGELLAR MOTOR COMPLEX"/>
    <property type="match status" value="1"/>
</dbReference>
<dbReference type="InterPro" id="IPR036737">
    <property type="entry name" value="OmpA-like_sf"/>
</dbReference>